<protein>
    <recommendedName>
        <fullName evidence="4">HEAT repeat-containing protein</fullName>
    </recommendedName>
</protein>
<accession>A0A1M7JNY9</accession>
<name>A0A1M7JNY9_9FLAO</name>
<keyword evidence="1" id="KW-0812">Transmembrane</keyword>
<dbReference type="RefSeq" id="WP_073207856.1">
    <property type="nucleotide sequence ID" value="NZ_FRCL01000005.1"/>
</dbReference>
<evidence type="ECO:0000256" key="1">
    <source>
        <dbReference type="SAM" id="Phobius"/>
    </source>
</evidence>
<gene>
    <name evidence="2" type="ORF">SAMN05216269_10540</name>
</gene>
<dbReference type="Proteomes" id="UP000184092">
    <property type="component" value="Unassembled WGS sequence"/>
</dbReference>
<dbReference type="SUPFAM" id="SSF48371">
    <property type="entry name" value="ARM repeat"/>
    <property type="match status" value="1"/>
</dbReference>
<sequence length="367" mass="43686">MLDYNYFIENFEKSPLIIQVVWAFIMTIIFFIIIITIYLKYLRSFLRANEKLKNKIEKEYETLVINYLYAGDETDKISSEQQSIIEQLKSNIFETFRRNILISTLLKLSYEISGEMAESLHRLYIQTGLLDYSLSKLKSRKWNIIADGIRELTLFHVKEVQEQVKIHINHPKTEVRSAMQLYLVNLFHFEGLDFLNNITTPISEWDQIQLLEVLQLHTNQRVTSINLWLKSSNESVVFFALKLAKIYNQYGVKDELIALLDHKNIKIRIEVIHLLSYLNIIDVKTILKNKFKELTLEEQIAFFEMMENLYEMTDKPFVMEHILNTNFEIKFSALKILRNLNIEEFNRFKNLTVEPEFVRIVKYIESN</sequence>
<dbReference type="STRING" id="178356.SAMN05216269_10540"/>
<dbReference type="OrthoDB" id="1454284at2"/>
<dbReference type="EMBL" id="FRCL01000005">
    <property type="protein sequence ID" value="SHM54732.1"/>
    <property type="molecule type" value="Genomic_DNA"/>
</dbReference>
<feature type="transmembrane region" description="Helical" evidence="1">
    <location>
        <begin position="20"/>
        <end position="39"/>
    </location>
</feature>
<keyword evidence="1" id="KW-0472">Membrane</keyword>
<organism evidence="2 3">
    <name type="scientific">Flavobacterium xinjiangense</name>
    <dbReference type="NCBI Taxonomy" id="178356"/>
    <lineage>
        <taxon>Bacteria</taxon>
        <taxon>Pseudomonadati</taxon>
        <taxon>Bacteroidota</taxon>
        <taxon>Flavobacteriia</taxon>
        <taxon>Flavobacteriales</taxon>
        <taxon>Flavobacteriaceae</taxon>
        <taxon>Flavobacterium</taxon>
    </lineage>
</organism>
<keyword evidence="3" id="KW-1185">Reference proteome</keyword>
<reference evidence="3" key="1">
    <citation type="submission" date="2016-11" db="EMBL/GenBank/DDBJ databases">
        <authorList>
            <person name="Varghese N."/>
            <person name="Submissions S."/>
        </authorList>
    </citation>
    <scope>NUCLEOTIDE SEQUENCE [LARGE SCALE GENOMIC DNA]</scope>
    <source>
        <strain evidence="3">CGMCC 1.2749</strain>
    </source>
</reference>
<evidence type="ECO:0000313" key="3">
    <source>
        <dbReference type="Proteomes" id="UP000184092"/>
    </source>
</evidence>
<dbReference type="AlphaFoldDB" id="A0A1M7JNY9"/>
<dbReference type="InterPro" id="IPR016024">
    <property type="entry name" value="ARM-type_fold"/>
</dbReference>
<evidence type="ECO:0008006" key="4">
    <source>
        <dbReference type="Google" id="ProtNLM"/>
    </source>
</evidence>
<keyword evidence="1" id="KW-1133">Transmembrane helix</keyword>
<proteinExistence type="predicted"/>
<evidence type="ECO:0000313" key="2">
    <source>
        <dbReference type="EMBL" id="SHM54732.1"/>
    </source>
</evidence>